<evidence type="ECO:0000259" key="2">
    <source>
        <dbReference type="Pfam" id="PF12728"/>
    </source>
</evidence>
<evidence type="ECO:0000256" key="1">
    <source>
        <dbReference type="SAM" id="MobiDB-lite"/>
    </source>
</evidence>
<comment type="caution">
    <text evidence="3">The sequence shown here is derived from an EMBL/GenBank/DDBJ whole genome shotgun (WGS) entry which is preliminary data.</text>
</comment>
<proteinExistence type="predicted"/>
<evidence type="ECO:0000313" key="3">
    <source>
        <dbReference type="EMBL" id="MBI5251000.1"/>
    </source>
</evidence>
<name>A0A9D6V2Q4_9BACT</name>
<protein>
    <submittedName>
        <fullName evidence="3">Helix-turn-helix domain-containing protein</fullName>
    </submittedName>
</protein>
<sequence>MSVKTLHKLVREGKLPCAQITSRERRFTPEQVQEYIRSQSTKVCVDKKDPRPVSSPLKKGA</sequence>
<evidence type="ECO:0000313" key="4">
    <source>
        <dbReference type="Proteomes" id="UP000807825"/>
    </source>
</evidence>
<gene>
    <name evidence="3" type="ORF">HY912_16040</name>
</gene>
<accession>A0A9D6V2Q4</accession>
<feature type="domain" description="Helix-turn-helix" evidence="2">
    <location>
        <begin position="2"/>
        <end position="40"/>
    </location>
</feature>
<dbReference type="EMBL" id="JACRDE010000419">
    <property type="protein sequence ID" value="MBI5251000.1"/>
    <property type="molecule type" value="Genomic_DNA"/>
</dbReference>
<reference evidence="3" key="1">
    <citation type="submission" date="2020-07" db="EMBL/GenBank/DDBJ databases">
        <title>Huge and variable diversity of episymbiotic CPR bacteria and DPANN archaea in groundwater ecosystems.</title>
        <authorList>
            <person name="He C.Y."/>
            <person name="Keren R."/>
            <person name="Whittaker M."/>
            <person name="Farag I.F."/>
            <person name="Doudna J."/>
            <person name="Cate J.H.D."/>
            <person name="Banfield J.F."/>
        </authorList>
    </citation>
    <scope>NUCLEOTIDE SEQUENCE</scope>
    <source>
        <strain evidence="3">NC_groundwater_1664_Pr3_B-0.1um_52_9</strain>
    </source>
</reference>
<dbReference type="Pfam" id="PF12728">
    <property type="entry name" value="HTH_17"/>
    <property type="match status" value="1"/>
</dbReference>
<dbReference type="InterPro" id="IPR041657">
    <property type="entry name" value="HTH_17"/>
</dbReference>
<organism evidence="3 4">
    <name type="scientific">Desulfomonile tiedjei</name>
    <dbReference type="NCBI Taxonomy" id="2358"/>
    <lineage>
        <taxon>Bacteria</taxon>
        <taxon>Pseudomonadati</taxon>
        <taxon>Thermodesulfobacteriota</taxon>
        <taxon>Desulfomonilia</taxon>
        <taxon>Desulfomonilales</taxon>
        <taxon>Desulfomonilaceae</taxon>
        <taxon>Desulfomonile</taxon>
    </lineage>
</organism>
<dbReference type="AlphaFoldDB" id="A0A9D6V2Q4"/>
<dbReference type="Proteomes" id="UP000807825">
    <property type="component" value="Unassembled WGS sequence"/>
</dbReference>
<feature type="region of interest" description="Disordered" evidence="1">
    <location>
        <begin position="40"/>
        <end position="61"/>
    </location>
</feature>